<dbReference type="Pfam" id="PF04055">
    <property type="entry name" value="Radical_SAM"/>
    <property type="match status" value="1"/>
</dbReference>
<evidence type="ECO:0000313" key="6">
    <source>
        <dbReference type="Proteomes" id="UP001230220"/>
    </source>
</evidence>
<dbReference type="RefSeq" id="WP_307407377.1">
    <property type="nucleotide sequence ID" value="NZ_JAUSUR010000003.1"/>
</dbReference>
<dbReference type="Proteomes" id="UP001230220">
    <property type="component" value="Unassembled WGS sequence"/>
</dbReference>
<evidence type="ECO:0000313" key="5">
    <source>
        <dbReference type="EMBL" id="MDQ0361014.1"/>
    </source>
</evidence>
<feature type="domain" description="Radical SAM core" evidence="4">
    <location>
        <begin position="26"/>
        <end position="193"/>
    </location>
</feature>
<evidence type="ECO:0000256" key="2">
    <source>
        <dbReference type="ARBA" id="ARBA00023004"/>
    </source>
</evidence>
<protein>
    <submittedName>
        <fullName evidence="5">DNA repair photolyase</fullName>
    </submittedName>
</protein>
<dbReference type="PANTHER" id="PTHR43432">
    <property type="entry name" value="SLR0285 PROTEIN"/>
    <property type="match status" value="1"/>
</dbReference>
<dbReference type="InterPro" id="IPR058240">
    <property type="entry name" value="rSAM_sf"/>
</dbReference>
<dbReference type="SFLD" id="SFLDS00029">
    <property type="entry name" value="Radical_SAM"/>
    <property type="match status" value="1"/>
</dbReference>
<organism evidence="5 6">
    <name type="scientific">Breznakia pachnodae</name>
    <dbReference type="NCBI Taxonomy" id="265178"/>
    <lineage>
        <taxon>Bacteria</taxon>
        <taxon>Bacillati</taxon>
        <taxon>Bacillota</taxon>
        <taxon>Erysipelotrichia</taxon>
        <taxon>Erysipelotrichales</taxon>
        <taxon>Erysipelotrichaceae</taxon>
        <taxon>Breznakia</taxon>
    </lineage>
</organism>
<keyword evidence="3" id="KW-0411">Iron-sulfur</keyword>
<dbReference type="InterPro" id="IPR040086">
    <property type="entry name" value="MJ0683-like"/>
</dbReference>
<name>A0ABU0E2A2_9FIRM</name>
<dbReference type="CDD" id="cd01335">
    <property type="entry name" value="Radical_SAM"/>
    <property type="match status" value="1"/>
</dbReference>
<dbReference type="Gene3D" id="3.80.30.30">
    <property type="match status" value="1"/>
</dbReference>
<evidence type="ECO:0000259" key="4">
    <source>
        <dbReference type="Pfam" id="PF04055"/>
    </source>
</evidence>
<gene>
    <name evidence="5" type="ORF">J2S15_001761</name>
</gene>
<comment type="caution">
    <text evidence="5">The sequence shown here is derived from an EMBL/GenBank/DDBJ whole genome shotgun (WGS) entry which is preliminary data.</text>
</comment>
<dbReference type="PANTHER" id="PTHR43432:SF5">
    <property type="entry name" value="ELP3_MIAA_NIFB-LIKE RADICAL SAM CORE DOMAIN-CONTAINING PROTEIN"/>
    <property type="match status" value="1"/>
</dbReference>
<dbReference type="EMBL" id="JAUSUR010000003">
    <property type="protein sequence ID" value="MDQ0361014.1"/>
    <property type="molecule type" value="Genomic_DNA"/>
</dbReference>
<keyword evidence="1" id="KW-0479">Metal-binding</keyword>
<sequence>MKTVKAKTIMQTMKNGNNWFGPDYNMNLYRGCCHGCIYCDSRSNCYRVENFDEVTVKEDALRILDRELSYKKKGVVGLGAMSDHYNPFEKEMNVTRGALELLARHGYGLSMETKSAMITRDIDVFKKIMERHNLLLKMTITCADDNLSRKIEPYVSVSSERFAAIKELSDAGIFTGVLFTPWLPFITDTEENVREVVRKSYEAGAKFVFAFSGVTLRENQMEYYFEKLDELFPGLSDKYRQVYRGKYMCNTLNKGLHKLFESECRKYGLLYRMGDIIAAYKKPRGIVQESLF</sequence>
<evidence type="ECO:0000256" key="1">
    <source>
        <dbReference type="ARBA" id="ARBA00022723"/>
    </source>
</evidence>
<evidence type="ECO:0000256" key="3">
    <source>
        <dbReference type="ARBA" id="ARBA00023014"/>
    </source>
</evidence>
<dbReference type="SFLD" id="SFLDG01084">
    <property type="entry name" value="Uncharacterised_Radical_SAM_Su"/>
    <property type="match status" value="1"/>
</dbReference>
<reference evidence="5 6" key="1">
    <citation type="submission" date="2023-07" db="EMBL/GenBank/DDBJ databases">
        <title>Genomic Encyclopedia of Type Strains, Phase IV (KMG-IV): sequencing the most valuable type-strain genomes for metagenomic binning, comparative biology and taxonomic classification.</title>
        <authorList>
            <person name="Goeker M."/>
        </authorList>
    </citation>
    <scope>NUCLEOTIDE SEQUENCE [LARGE SCALE GENOMIC DNA]</scope>
    <source>
        <strain evidence="5 6">DSM 16784</strain>
    </source>
</reference>
<proteinExistence type="predicted"/>
<accession>A0ABU0E2A2</accession>
<dbReference type="SUPFAM" id="SSF102114">
    <property type="entry name" value="Radical SAM enzymes"/>
    <property type="match status" value="1"/>
</dbReference>
<keyword evidence="6" id="KW-1185">Reference proteome</keyword>
<keyword evidence="2" id="KW-0408">Iron</keyword>
<dbReference type="InterPro" id="IPR007197">
    <property type="entry name" value="rSAM"/>
</dbReference>